<keyword evidence="1" id="KW-0863">Zinc-finger</keyword>
<dbReference type="InterPro" id="IPR036875">
    <property type="entry name" value="Znf_CCHC_sf"/>
</dbReference>
<dbReference type="InterPro" id="IPR001878">
    <property type="entry name" value="Znf_CCHC"/>
</dbReference>
<dbReference type="EMBL" id="OOIL02002238">
    <property type="protein sequence ID" value="VFQ81008.1"/>
    <property type="molecule type" value="Genomic_DNA"/>
</dbReference>
<dbReference type="PANTHER" id="PTHR34676">
    <property type="entry name" value="DUF4219 DOMAIN-CONTAINING PROTEIN-RELATED"/>
    <property type="match status" value="1"/>
</dbReference>
<feature type="region of interest" description="Disordered" evidence="2">
    <location>
        <begin position="696"/>
        <end position="760"/>
    </location>
</feature>
<dbReference type="GO" id="GO:0003676">
    <property type="term" value="F:nucleic acid binding"/>
    <property type="evidence" value="ECO:0007669"/>
    <property type="project" value="InterPro"/>
</dbReference>
<feature type="region of interest" description="Disordered" evidence="2">
    <location>
        <begin position="474"/>
        <end position="505"/>
    </location>
</feature>
<dbReference type="Proteomes" id="UP000595140">
    <property type="component" value="Unassembled WGS sequence"/>
</dbReference>
<dbReference type="PROSITE" id="PS50158">
    <property type="entry name" value="ZF_CCHC"/>
    <property type="match status" value="1"/>
</dbReference>
<dbReference type="PANTHER" id="PTHR34676:SF17">
    <property type="entry name" value="OS06G0684500 PROTEIN"/>
    <property type="match status" value="1"/>
</dbReference>
<feature type="compositionally biased region" description="Pro residues" evidence="2">
    <location>
        <begin position="496"/>
        <end position="505"/>
    </location>
</feature>
<keyword evidence="5" id="KW-1185">Reference proteome</keyword>
<feature type="compositionally biased region" description="Basic and acidic residues" evidence="2">
    <location>
        <begin position="696"/>
        <end position="708"/>
    </location>
</feature>
<accession>A0A484LZ12</accession>
<sequence length="760" mass="85300">MWEKLEVTYEGTVQVQEAKIDHLTHEYELFSMKENEKIEEMFERFSNIINTFNLHGKTYTDRELVRKVLRSLSPKWHSKVVEERSKRSIALPATTSTHNNVDDEDDDSNDTDLGLFVRKFKKMMLKKGGKKNTPPKCYGCGEIGHIKPMCPKLKNEKDKRAPKKQRAYISWENDGFGSEDLETEEVANLCLMAIEDGETSKEVCLKASSTSWYLDSGCSKHMTGDASKFRSLEYFKGGDVVFGDNNKRRIIGSGTVGRDNATTVENVLLVEGLKHNLLSISQLCNRGMGSLNKLKTLILYTYACSYGDHTRLILPCRSTTPASREPDLRLLAAPANSVNRSLPTSAPPTTVPNPRAAVVASITGVVLAVELQRRHAERGSPPIAAASPSPEVRRSSPSSCSAASCRSSPSSCSTVSRRSSPSSAASRLQPSSTLAQVTFDLGFDWIFCRQRMSQESTHGQYVPEPEHMSVHTVNTEGWSFTPPGDGGQQQNQPEPAGQPPVVPPPVVPPPVIPPLVMPQVAYEHMFPAMMAHYMQHMAQLMPMFQPPPPPQPQPRIVTFKTLKDNGAEEFRGDKMGEPQIALDWLEQMDRVLKNLRVPDVDRSELVSQMFRKGPYDWWKRIDQDPHTPKPWTWDRFDRAFTKEYVPTRYRKERRDEFVKKLRPDLRSYAALITTTYFNAAYDLIVKTEKSLDDLHATKKEDRATKDPRPAASTGPSRKSFGFGGKRYEKGSSSAPPPKRSKSKPSPLATTSNAMRTRSHP</sequence>
<dbReference type="OrthoDB" id="696923at2759"/>
<evidence type="ECO:0000259" key="3">
    <source>
        <dbReference type="PROSITE" id="PS50158"/>
    </source>
</evidence>
<dbReference type="GO" id="GO:0008270">
    <property type="term" value="F:zinc ion binding"/>
    <property type="evidence" value="ECO:0007669"/>
    <property type="project" value="UniProtKB-KW"/>
</dbReference>
<protein>
    <recommendedName>
        <fullName evidence="3">CCHC-type domain-containing protein</fullName>
    </recommendedName>
</protein>
<keyword evidence="1" id="KW-0479">Metal-binding</keyword>
<dbReference type="InterPro" id="IPR054722">
    <property type="entry name" value="PolX-like_BBD"/>
</dbReference>
<feature type="domain" description="CCHC-type" evidence="3">
    <location>
        <begin position="136"/>
        <end position="152"/>
    </location>
</feature>
<dbReference type="SMART" id="SM00343">
    <property type="entry name" value="ZnF_C2HC"/>
    <property type="match status" value="1"/>
</dbReference>
<name>A0A484LZ12_9ASTE</name>
<dbReference type="SUPFAM" id="SSF57756">
    <property type="entry name" value="Retrovirus zinc finger-like domains"/>
    <property type="match status" value="1"/>
</dbReference>
<dbReference type="Pfam" id="PF14223">
    <property type="entry name" value="Retrotran_gag_2"/>
    <property type="match status" value="1"/>
</dbReference>
<dbReference type="AlphaFoldDB" id="A0A484LZ12"/>
<proteinExistence type="predicted"/>
<feature type="compositionally biased region" description="Low complexity" evidence="2">
    <location>
        <begin position="380"/>
        <end position="431"/>
    </location>
</feature>
<feature type="region of interest" description="Disordered" evidence="2">
    <location>
        <begin position="377"/>
        <end position="431"/>
    </location>
</feature>
<feature type="compositionally biased region" description="Polar residues" evidence="2">
    <location>
        <begin position="747"/>
        <end position="760"/>
    </location>
</feature>
<evidence type="ECO:0000256" key="1">
    <source>
        <dbReference type="PROSITE-ProRule" id="PRU00047"/>
    </source>
</evidence>
<reference evidence="4 5" key="1">
    <citation type="submission" date="2018-04" db="EMBL/GenBank/DDBJ databases">
        <authorList>
            <person name="Vogel A."/>
        </authorList>
    </citation>
    <scope>NUCLEOTIDE SEQUENCE [LARGE SCALE GENOMIC DNA]</scope>
</reference>
<evidence type="ECO:0000313" key="4">
    <source>
        <dbReference type="EMBL" id="VFQ81008.1"/>
    </source>
</evidence>
<gene>
    <name evidence="4" type="ORF">CCAM_LOCUS22784</name>
</gene>
<organism evidence="4 5">
    <name type="scientific">Cuscuta campestris</name>
    <dbReference type="NCBI Taxonomy" id="132261"/>
    <lineage>
        <taxon>Eukaryota</taxon>
        <taxon>Viridiplantae</taxon>
        <taxon>Streptophyta</taxon>
        <taxon>Embryophyta</taxon>
        <taxon>Tracheophyta</taxon>
        <taxon>Spermatophyta</taxon>
        <taxon>Magnoliopsida</taxon>
        <taxon>eudicotyledons</taxon>
        <taxon>Gunneridae</taxon>
        <taxon>Pentapetalae</taxon>
        <taxon>asterids</taxon>
        <taxon>lamiids</taxon>
        <taxon>Solanales</taxon>
        <taxon>Convolvulaceae</taxon>
        <taxon>Cuscuteae</taxon>
        <taxon>Cuscuta</taxon>
        <taxon>Cuscuta subgen. Grammica</taxon>
        <taxon>Cuscuta sect. Cleistogrammica</taxon>
    </lineage>
</organism>
<keyword evidence="1" id="KW-0862">Zinc</keyword>
<evidence type="ECO:0000313" key="5">
    <source>
        <dbReference type="Proteomes" id="UP000595140"/>
    </source>
</evidence>
<evidence type="ECO:0000256" key="2">
    <source>
        <dbReference type="SAM" id="MobiDB-lite"/>
    </source>
</evidence>
<dbReference type="Pfam" id="PF22936">
    <property type="entry name" value="Pol_BBD"/>
    <property type="match status" value="1"/>
</dbReference>